<gene>
    <name evidence="1" type="ORF">LCGC14_2282410</name>
</gene>
<sequence length="80" mass="9342">MDFLGRSKKPLNDKMGKIIDTKKFVEVIQKLNQFMSEQNLNKMESILIIEQYLGTLKIFEKLDSSQALRKTLEKHGDLIE</sequence>
<accession>A0A0F9F694</accession>
<reference evidence="1" key="1">
    <citation type="journal article" date="2015" name="Nature">
        <title>Complex archaea that bridge the gap between prokaryotes and eukaryotes.</title>
        <authorList>
            <person name="Spang A."/>
            <person name="Saw J.H."/>
            <person name="Jorgensen S.L."/>
            <person name="Zaremba-Niedzwiedzka K."/>
            <person name="Martijn J."/>
            <person name="Lind A.E."/>
            <person name="van Eijk R."/>
            <person name="Schleper C."/>
            <person name="Guy L."/>
            <person name="Ettema T.J."/>
        </authorList>
    </citation>
    <scope>NUCLEOTIDE SEQUENCE</scope>
</reference>
<protein>
    <submittedName>
        <fullName evidence="1">Uncharacterized protein</fullName>
    </submittedName>
</protein>
<dbReference type="AlphaFoldDB" id="A0A0F9F694"/>
<evidence type="ECO:0000313" key="1">
    <source>
        <dbReference type="EMBL" id="KKL52745.1"/>
    </source>
</evidence>
<dbReference type="EMBL" id="LAZR01031785">
    <property type="protein sequence ID" value="KKL52745.1"/>
    <property type="molecule type" value="Genomic_DNA"/>
</dbReference>
<organism evidence="1">
    <name type="scientific">marine sediment metagenome</name>
    <dbReference type="NCBI Taxonomy" id="412755"/>
    <lineage>
        <taxon>unclassified sequences</taxon>
        <taxon>metagenomes</taxon>
        <taxon>ecological metagenomes</taxon>
    </lineage>
</organism>
<proteinExistence type="predicted"/>
<name>A0A0F9F694_9ZZZZ</name>
<comment type="caution">
    <text evidence="1">The sequence shown here is derived from an EMBL/GenBank/DDBJ whole genome shotgun (WGS) entry which is preliminary data.</text>
</comment>